<dbReference type="InterPro" id="IPR016162">
    <property type="entry name" value="Ald_DH_N"/>
</dbReference>
<dbReference type="InterPro" id="IPR024082">
    <property type="entry name" value="PRODH_PutA_dom_II"/>
</dbReference>
<evidence type="ECO:0000256" key="1">
    <source>
        <dbReference type="ARBA" id="ARBA00023002"/>
    </source>
</evidence>
<name>A0A5E4UZM1_9BURK</name>
<evidence type="ECO:0000259" key="7">
    <source>
        <dbReference type="Pfam" id="PF18327"/>
    </source>
</evidence>
<keyword evidence="3" id="KW-0274">FAD</keyword>
<dbReference type="AlphaFoldDB" id="A0A5E4UZM1"/>
<dbReference type="InterPro" id="IPR041349">
    <property type="entry name" value="PRODH"/>
</dbReference>
<dbReference type="InterPro" id="IPR002872">
    <property type="entry name" value="Proline_DH_dom"/>
</dbReference>
<comment type="similarity">
    <text evidence="3">In the N-terminal section; belongs to the proline dehydrogenase family.</text>
</comment>
<dbReference type="InterPro" id="IPR024090">
    <property type="entry name" value="PRODH_PutA_dom_I"/>
</dbReference>
<keyword evidence="9" id="KW-1185">Reference proteome</keyword>
<feature type="domain" description="Aldehyde dehydrogenase" evidence="4">
    <location>
        <begin position="578"/>
        <end position="1009"/>
    </location>
</feature>
<dbReference type="Gene3D" id="1.20.5.550">
    <property type="entry name" value="Single Helix bin"/>
    <property type="match status" value="1"/>
</dbReference>
<keyword evidence="2 3" id="KW-0520">NAD</keyword>
<comment type="function">
    <text evidence="3">Oxidizes proline to glutamate for use as a carbon and nitrogen source.</text>
</comment>
<dbReference type="Gene3D" id="1.20.5.460">
    <property type="entry name" value="Single helix bin"/>
    <property type="match status" value="1"/>
</dbReference>
<dbReference type="GO" id="GO:0003700">
    <property type="term" value="F:DNA-binding transcription factor activity"/>
    <property type="evidence" value="ECO:0007669"/>
    <property type="project" value="InterPro"/>
</dbReference>
<comment type="catalytic activity">
    <reaction evidence="3">
        <text>L-proline + a quinone = (S)-1-pyrroline-5-carboxylate + a quinol + H(+)</text>
        <dbReference type="Rhea" id="RHEA:23784"/>
        <dbReference type="ChEBI" id="CHEBI:15378"/>
        <dbReference type="ChEBI" id="CHEBI:17388"/>
        <dbReference type="ChEBI" id="CHEBI:24646"/>
        <dbReference type="ChEBI" id="CHEBI:60039"/>
        <dbReference type="ChEBI" id="CHEBI:132124"/>
        <dbReference type="EC" id="1.5.5.2"/>
    </reaction>
</comment>
<dbReference type="NCBIfam" id="NF008869">
    <property type="entry name" value="PRK11904.1"/>
    <property type="match status" value="1"/>
</dbReference>
<dbReference type="Pfam" id="PF14850">
    <property type="entry name" value="Pro_dh-DNA_bdg"/>
    <property type="match status" value="1"/>
</dbReference>
<evidence type="ECO:0000259" key="5">
    <source>
        <dbReference type="Pfam" id="PF01619"/>
    </source>
</evidence>
<evidence type="ECO:0000256" key="2">
    <source>
        <dbReference type="ARBA" id="ARBA00023027"/>
    </source>
</evidence>
<feature type="domain" description="Proline utilization A proline dehydrogenase N-terminal" evidence="7">
    <location>
        <begin position="24"/>
        <end position="69"/>
    </location>
</feature>
<dbReference type="PIRSF" id="PIRSF000197">
    <property type="entry name" value="Bifunct_PutA"/>
    <property type="match status" value="1"/>
</dbReference>
<dbReference type="SUPFAM" id="SSF51730">
    <property type="entry name" value="FAD-linked oxidoreductase"/>
    <property type="match status" value="1"/>
</dbReference>
<dbReference type="Pfam" id="PF01619">
    <property type="entry name" value="Pro_dh"/>
    <property type="match status" value="1"/>
</dbReference>
<keyword evidence="3" id="KW-0285">Flavoprotein</keyword>
<sequence length="1259" mass="134154">MIDSTDMFPESNVMRFLTSDLGILRQKIVNASSLDEEVVVQALMQEAKMDGPTLAKVQDLAGKLAQGVRDARIDAGGIDLLTQEFSLDSREGIALMCLAEAMLRIPDTETRNQLIRDKIVDADWRAHIGKSPSLFVNATAWGLLITGKLLKQSDEAALTEALTSVLRKGGEAVVRAGVAYAMRMLGKQFVTGQTIEEAIGAAKARESGGYCYSYDMLGEAALTDEDAQAYFNSYKHAIEAIGCDAKGKGPIDGPGVSVKISGLHPRYELAQRERVIVELYPRLLQLAELAKHYQIGFHLDQEESARFDLTLEMLERLCNEPSLRGWNGIGISLQAYQKRGRAVAEWIIALARATGRRINIRLVKGAYWDTEIKLAQDAGTTGYPVFTRKVHSDVSYLACAKALLAAPDAIFPQFATHNAYSIAAAYTLAGNQDYEFQCLHGMGETVYDQVVGKSKLGRACRIYAPVGPHATLLAYLVRRLLENGANSSFVNQIVDEEVSIADIVEDPVARAARTGGRSHGGIVMPTGVLPGRTNAKALSFDQSNEFGVSLAQLRANKVVARPVVGGIQDVQSDATTLVYSASDSSEIIGTVASCRMDAVASALSVAMPAAAQWRLQSHSARASYLDAAADALEKNSTRLGALLVLESGATLTEAADEVRKAVNIARLYAYQLRSDSRLEPVEALGVVVSVTPATSPLSTFVGQVAAAIAVGNVVIAKPSSSASLIAHETVRLFQSAGIPDGVVQLILGQGEGVGRALIADRRVMAVLFSGSAATRKAIAISLAEARHRPKFIAMSSSVGAMIVDSSALPEQVISDAMVSAFRSAGQLASSLRILCLQDSTSETVLRMLAGMLSERKIGNPLDSATDIGPVSTSRVRDDVETYLAQMRRYGFNVIRAPLSSDCGKGNFVSPSIVDLGELDALSNFDPTVVGPVLHVVRWKTGEMDALVEKLNSIGCSAIGLHTRINEAAGKLLSQAHANSVCINRAMHNALIGMQPYGGAGASGTGPMMGGPLTLFALTRNTPDTFSAPKGPFAPSPQLNSEKFYEFPVQGEHGKFMSRRNGAQRSKELSLSRMDALASLASNRSSASVEAIAAIRRKFSELITRTVPLGLPALTGEENTVELVPRGQVLCAGESLNAVIAQAIAATAFGNEVILLKSPFASDVASRLGGMCRVVDTTDEVRAIRGDFAGVSPDVALAETGHASLELIKRTVAATGRTLSTPDSHGMYDWTQLVRERVTTVNASAAGGNTQLMVLEEDFA</sequence>
<evidence type="ECO:0000256" key="3">
    <source>
        <dbReference type="PIRNR" id="PIRNR000197"/>
    </source>
</evidence>
<dbReference type="Gene3D" id="3.40.309.10">
    <property type="entry name" value="Aldehyde Dehydrogenase, Chain A, domain 2"/>
    <property type="match status" value="1"/>
</dbReference>
<dbReference type="Gene3D" id="3.40.605.10">
    <property type="entry name" value="Aldehyde Dehydrogenase, Chain A, domain 1"/>
    <property type="match status" value="1"/>
</dbReference>
<dbReference type="GO" id="GO:0003677">
    <property type="term" value="F:DNA binding"/>
    <property type="evidence" value="ECO:0007669"/>
    <property type="project" value="UniProtKB-KW"/>
</dbReference>
<comment type="pathway">
    <text evidence="3">Amino-acid degradation; L-proline degradation into L-glutamate; L-glutamate from L-proline: step 2/2.</text>
</comment>
<comment type="cofactor">
    <cofactor evidence="3">
        <name>FAD</name>
        <dbReference type="ChEBI" id="CHEBI:57692"/>
    </cofactor>
</comment>
<keyword evidence="3" id="KW-0642">Proline metabolism</keyword>
<dbReference type="InterPro" id="IPR029041">
    <property type="entry name" value="FAD-linked_oxidoreductase-like"/>
</dbReference>
<dbReference type="EMBL" id="CABPRZ010000008">
    <property type="protein sequence ID" value="VVE04993.1"/>
    <property type="molecule type" value="Genomic_DNA"/>
</dbReference>
<comment type="catalytic activity">
    <reaction evidence="3">
        <text>L-glutamate 5-semialdehyde + NAD(+) + H2O = L-glutamate + NADH + 2 H(+)</text>
        <dbReference type="Rhea" id="RHEA:30235"/>
        <dbReference type="ChEBI" id="CHEBI:15377"/>
        <dbReference type="ChEBI" id="CHEBI:15378"/>
        <dbReference type="ChEBI" id="CHEBI:29985"/>
        <dbReference type="ChEBI" id="CHEBI:57540"/>
        <dbReference type="ChEBI" id="CHEBI:57945"/>
        <dbReference type="ChEBI" id="CHEBI:58066"/>
        <dbReference type="EC" id="1.2.1.88"/>
    </reaction>
</comment>
<dbReference type="GO" id="GO:0003842">
    <property type="term" value="F:L-glutamate gamma-semialdehyde dehydrogenase activity"/>
    <property type="evidence" value="ECO:0007669"/>
    <property type="project" value="UniProtKB-UniRule"/>
</dbReference>
<comment type="pathway">
    <text evidence="3">Amino-acid degradation; L-proline degradation into L-glutamate; L-glutamate from L-proline: step 1/2.</text>
</comment>
<accession>A0A5E4UZM1</accession>
<dbReference type="SUPFAM" id="SSF53720">
    <property type="entry name" value="ALDH-like"/>
    <property type="match status" value="1"/>
</dbReference>
<dbReference type="SUPFAM" id="SSF81935">
    <property type="entry name" value="N-terminal domain of bifunctional PutA protein"/>
    <property type="match status" value="1"/>
</dbReference>
<dbReference type="RefSeq" id="WP_224788710.1">
    <property type="nucleotide sequence ID" value="NZ_CABPRZ010000008.1"/>
</dbReference>
<dbReference type="InterPro" id="IPR025703">
    <property type="entry name" value="Bifunct_PutA"/>
</dbReference>
<dbReference type="InterPro" id="IPR050485">
    <property type="entry name" value="Proline_metab_enzyme"/>
</dbReference>
<dbReference type="Gene3D" id="3.20.20.220">
    <property type="match status" value="1"/>
</dbReference>
<comment type="similarity">
    <text evidence="3">In the C-terminal section; belongs to the aldehyde dehydrogenase family.</text>
</comment>
<keyword evidence="3" id="KW-0805">Transcription regulation</keyword>
<evidence type="ECO:0000313" key="8">
    <source>
        <dbReference type="EMBL" id="VVE04993.1"/>
    </source>
</evidence>
<dbReference type="Pfam" id="PF00171">
    <property type="entry name" value="Aldedh"/>
    <property type="match status" value="1"/>
</dbReference>
<dbReference type="PANTHER" id="PTHR42862:SF1">
    <property type="entry name" value="DELTA-1-PYRROLINE-5-CARBOXYLATE DEHYDROGENASE 2, ISOFORM A-RELATED"/>
    <property type="match status" value="1"/>
</dbReference>
<keyword evidence="1 3" id="KW-0560">Oxidoreductase</keyword>
<dbReference type="GO" id="GO:0010133">
    <property type="term" value="P:L-proline catabolic process to L-glutamate"/>
    <property type="evidence" value="ECO:0007669"/>
    <property type="project" value="UniProtKB-UniRule"/>
</dbReference>
<gene>
    <name evidence="8" type="ORF">PTE30175_02261</name>
</gene>
<dbReference type="InterPro" id="IPR016163">
    <property type="entry name" value="Ald_DH_C"/>
</dbReference>
<evidence type="ECO:0000259" key="4">
    <source>
        <dbReference type="Pfam" id="PF00171"/>
    </source>
</evidence>
<dbReference type="InterPro" id="IPR024089">
    <property type="entry name" value="PRODH_PutA_dom_I/II"/>
</dbReference>
<reference evidence="8 9" key="1">
    <citation type="submission" date="2019-08" db="EMBL/GenBank/DDBJ databases">
        <authorList>
            <person name="Peeters C."/>
        </authorList>
    </citation>
    <scope>NUCLEOTIDE SEQUENCE [LARGE SCALE GENOMIC DNA]</scope>
    <source>
        <strain evidence="8 9">LMG 30175</strain>
    </source>
</reference>
<organism evidence="8 9">
    <name type="scientific">Pandoraea terrae</name>
    <dbReference type="NCBI Taxonomy" id="1537710"/>
    <lineage>
        <taxon>Bacteria</taxon>
        <taxon>Pseudomonadati</taxon>
        <taxon>Pseudomonadota</taxon>
        <taxon>Betaproteobacteria</taxon>
        <taxon>Burkholderiales</taxon>
        <taxon>Burkholderiaceae</taxon>
        <taxon>Pandoraea</taxon>
    </lineage>
</organism>
<dbReference type="InterPro" id="IPR016161">
    <property type="entry name" value="Ald_DH/histidinol_DH"/>
</dbReference>
<dbReference type="GO" id="GO:0009898">
    <property type="term" value="C:cytoplasmic side of plasma membrane"/>
    <property type="evidence" value="ECO:0007669"/>
    <property type="project" value="TreeGrafter"/>
</dbReference>
<dbReference type="UniPathway" id="UPA00261">
    <property type="reaction ID" value="UER00373"/>
</dbReference>
<keyword evidence="3" id="KW-0678">Repressor</keyword>
<dbReference type="Pfam" id="PF18327">
    <property type="entry name" value="PRODH"/>
    <property type="match status" value="1"/>
</dbReference>
<feature type="domain" description="Proline dehydrogenase" evidence="5">
    <location>
        <begin position="201"/>
        <end position="492"/>
    </location>
</feature>
<dbReference type="EC" id="1.2.1.88" evidence="3"/>
<protein>
    <recommendedName>
        <fullName evidence="3">Bifunctional protein PutA</fullName>
    </recommendedName>
    <domain>
        <recommendedName>
            <fullName evidence="3">Proline dehydrogenase</fullName>
            <ecNumber evidence="3">1.5.5.2</ecNumber>
        </recommendedName>
        <alternativeName>
            <fullName evidence="3">Proline oxidase</fullName>
        </alternativeName>
    </domain>
    <domain>
        <recommendedName>
            <fullName evidence="3">Delta-1-pyrroline-5-carboxylate dehydrogenase</fullName>
            <shortName evidence="3">P5C dehydrogenase</shortName>
            <ecNumber evidence="3">1.2.1.88</ecNumber>
        </recommendedName>
        <alternativeName>
            <fullName evidence="3">L-glutamate gamma-semialdehyde dehydrogenase</fullName>
        </alternativeName>
    </domain>
</protein>
<dbReference type="Proteomes" id="UP000414233">
    <property type="component" value="Unassembled WGS sequence"/>
</dbReference>
<keyword evidence="3" id="KW-0804">Transcription</keyword>
<proteinExistence type="inferred from homology"/>
<evidence type="ECO:0000259" key="6">
    <source>
        <dbReference type="Pfam" id="PF14850"/>
    </source>
</evidence>
<dbReference type="GO" id="GO:0004657">
    <property type="term" value="F:proline dehydrogenase activity"/>
    <property type="evidence" value="ECO:0007669"/>
    <property type="project" value="UniProtKB-UniRule"/>
</dbReference>
<dbReference type="EC" id="1.5.5.2" evidence="3"/>
<keyword evidence="3" id="KW-0238">DNA-binding</keyword>
<dbReference type="InterPro" id="IPR015590">
    <property type="entry name" value="Aldehyde_DH_dom"/>
</dbReference>
<dbReference type="PANTHER" id="PTHR42862">
    <property type="entry name" value="DELTA-1-PYRROLINE-5-CARBOXYLATE DEHYDROGENASE 1, ISOFORM A-RELATED"/>
    <property type="match status" value="1"/>
</dbReference>
<feature type="domain" description="Proline dehydrogenase PutA" evidence="6">
    <location>
        <begin position="78"/>
        <end position="189"/>
    </location>
</feature>
<evidence type="ECO:0000313" key="9">
    <source>
        <dbReference type="Proteomes" id="UP000414233"/>
    </source>
</evidence>